<proteinExistence type="predicted"/>
<organism evidence="1 2">
    <name type="scientific">Nephila pilipes</name>
    <name type="common">Giant wood spider</name>
    <name type="synonym">Nephila maculata</name>
    <dbReference type="NCBI Taxonomy" id="299642"/>
    <lineage>
        <taxon>Eukaryota</taxon>
        <taxon>Metazoa</taxon>
        <taxon>Ecdysozoa</taxon>
        <taxon>Arthropoda</taxon>
        <taxon>Chelicerata</taxon>
        <taxon>Arachnida</taxon>
        <taxon>Araneae</taxon>
        <taxon>Araneomorphae</taxon>
        <taxon>Entelegynae</taxon>
        <taxon>Araneoidea</taxon>
        <taxon>Nephilidae</taxon>
        <taxon>Nephila</taxon>
    </lineage>
</organism>
<protein>
    <submittedName>
        <fullName evidence="1">Uncharacterized protein</fullName>
    </submittedName>
</protein>
<reference evidence="1" key="1">
    <citation type="submission" date="2020-08" db="EMBL/GenBank/DDBJ databases">
        <title>Multicomponent nature underlies the extraordinary mechanical properties of spider dragline silk.</title>
        <authorList>
            <person name="Kono N."/>
            <person name="Nakamura H."/>
            <person name="Mori M."/>
            <person name="Yoshida Y."/>
            <person name="Ohtoshi R."/>
            <person name="Malay A.D."/>
            <person name="Moran D.A.P."/>
            <person name="Tomita M."/>
            <person name="Numata K."/>
            <person name="Arakawa K."/>
        </authorList>
    </citation>
    <scope>NUCLEOTIDE SEQUENCE</scope>
</reference>
<evidence type="ECO:0000313" key="1">
    <source>
        <dbReference type="EMBL" id="GFU42004.1"/>
    </source>
</evidence>
<dbReference type="AlphaFoldDB" id="A0A8X6QX10"/>
<dbReference type="Proteomes" id="UP000887013">
    <property type="component" value="Unassembled WGS sequence"/>
</dbReference>
<accession>A0A8X6QX10</accession>
<gene>
    <name evidence="1" type="ORF">NPIL_384381</name>
</gene>
<keyword evidence="2" id="KW-1185">Reference proteome</keyword>
<comment type="caution">
    <text evidence="1">The sequence shown here is derived from an EMBL/GenBank/DDBJ whole genome shotgun (WGS) entry which is preliminary data.</text>
</comment>
<name>A0A8X6QX10_NEPPI</name>
<dbReference type="EMBL" id="BMAW01132102">
    <property type="protein sequence ID" value="GFU42004.1"/>
    <property type="molecule type" value="Genomic_DNA"/>
</dbReference>
<sequence>MGGVDLHDKDHTSASELSIRSADGKVLGITDVDKRLGVQAQPTDDSLKEFYEMIWAIKLDNIGYFIRRDSNNASINVVIIKVTLFM</sequence>
<evidence type="ECO:0000313" key="2">
    <source>
        <dbReference type="Proteomes" id="UP000887013"/>
    </source>
</evidence>